<proteinExistence type="inferred from homology"/>
<dbReference type="PROSITE" id="PS50111">
    <property type="entry name" value="CHEMOTAXIS_TRANSDUC_2"/>
    <property type="match status" value="1"/>
</dbReference>
<dbReference type="InterPro" id="IPR003660">
    <property type="entry name" value="HAMP_dom"/>
</dbReference>
<comment type="similarity">
    <text evidence="6">Belongs to the methyl-accepting chemotaxis (MCP) protein family.</text>
</comment>
<dbReference type="Pfam" id="PF00672">
    <property type="entry name" value="HAMP"/>
    <property type="match status" value="1"/>
</dbReference>
<feature type="domain" description="HAMP" evidence="10">
    <location>
        <begin position="304"/>
        <end position="358"/>
    </location>
</feature>
<sequence>MPLNMKIAGALSQYTIKAKLLAVTGALLVCIGTYAVYESTIIQELESLQFAAEQNAQSETELLLLRRHEKDFLARKDPKYIKKFESSYQSLQSRVGNLDTLLAQYATQSNTDFADIEQTLEQYLLQFNRLATQMSYIGLDEESGLLGELNSKEEKLNNLLVTADRPSLSNEFLRLVDSQNRFFLTQRHEQYQQFQENWQGFHSKIQEQPLSTAMIDALSLASDDFRGAFDELYKACVALGLDHNSGMRGELRKNVHGTEDSLNRMQTQIGELVNELRVEAKVKLRSFGIGIGLFISTLLILLSIQISGRLINVRNMMRNIAEGEGDLTVRMEDKGKDELAQLSQSFDKFVGKLQGSVLELAAVTVQLAQAAESSQKAANTSLDNAEQQQMESSSIATAVNQMLMTTNEIASNIENAASTAHKVKVDAEESMRLSHIAGDSIQGLTDNITNSQNLVRQLEEQSTEIQSVVSVISEITEQTNLLALNAAIEAARAGENGRGFAVVADEVRQLAKRTSDSTKVIERTISGLSTGVQSTVNLMQQSLTKAGDTNQQTIHAVEAIQRIVEEVSAIFDMNSQIATASEEQAMVSADIDRNITHIADLANNTKDAVNVSVQNSSEVRQAADRLELIVGQFRY</sequence>
<dbReference type="PANTHER" id="PTHR32089">
    <property type="entry name" value="METHYL-ACCEPTING CHEMOTAXIS PROTEIN MCPB"/>
    <property type="match status" value="1"/>
</dbReference>
<evidence type="ECO:0000256" key="5">
    <source>
        <dbReference type="ARBA" id="ARBA00023224"/>
    </source>
</evidence>
<evidence type="ECO:0000256" key="2">
    <source>
        <dbReference type="ARBA" id="ARBA00022692"/>
    </source>
</evidence>
<evidence type="ECO:0000313" key="11">
    <source>
        <dbReference type="EMBL" id="CCO46216.1"/>
    </source>
</evidence>
<dbReference type="CDD" id="cd06225">
    <property type="entry name" value="HAMP"/>
    <property type="match status" value="1"/>
</dbReference>
<evidence type="ECO:0000256" key="6">
    <source>
        <dbReference type="ARBA" id="ARBA00029447"/>
    </source>
</evidence>
<dbReference type="GO" id="GO:0006935">
    <property type="term" value="P:chemotaxis"/>
    <property type="evidence" value="ECO:0007669"/>
    <property type="project" value="InterPro"/>
</dbReference>
<dbReference type="InterPro" id="IPR032255">
    <property type="entry name" value="HBM"/>
</dbReference>
<dbReference type="RefSeq" id="WP_022611427.1">
    <property type="nucleotide sequence ID" value="NZ_LK391965.1"/>
</dbReference>
<dbReference type="InterPro" id="IPR004089">
    <property type="entry name" value="MCPsignal_dom"/>
</dbReference>
<comment type="subcellular location">
    <subcellularLocation>
        <location evidence="1">Membrane</location>
        <topology evidence="1">Multi-pass membrane protein</topology>
    </subcellularLocation>
</comment>
<evidence type="ECO:0000256" key="3">
    <source>
        <dbReference type="ARBA" id="ARBA00022989"/>
    </source>
</evidence>
<evidence type="ECO:0000256" key="7">
    <source>
        <dbReference type="PROSITE-ProRule" id="PRU00284"/>
    </source>
</evidence>
<feature type="domain" description="Methyl-accepting transducer" evidence="9">
    <location>
        <begin position="363"/>
        <end position="599"/>
    </location>
</feature>
<evidence type="ECO:0000259" key="10">
    <source>
        <dbReference type="PROSITE" id="PS50885"/>
    </source>
</evidence>
<evidence type="ECO:0000313" key="12">
    <source>
        <dbReference type="Proteomes" id="UP000018211"/>
    </source>
</evidence>
<dbReference type="SMART" id="SM00283">
    <property type="entry name" value="MA"/>
    <property type="match status" value="1"/>
</dbReference>
<dbReference type="GO" id="GO:0007165">
    <property type="term" value="P:signal transduction"/>
    <property type="evidence" value="ECO:0007669"/>
    <property type="project" value="UniProtKB-KW"/>
</dbReference>
<keyword evidence="2 8" id="KW-0812">Transmembrane</keyword>
<dbReference type="PRINTS" id="PR00260">
    <property type="entry name" value="CHEMTRNSDUCR"/>
</dbReference>
<name>A0AAV2VNB6_9VIBR</name>
<dbReference type="Pfam" id="PF00015">
    <property type="entry name" value="MCPsignal"/>
    <property type="match status" value="1"/>
</dbReference>
<evidence type="ECO:0000256" key="4">
    <source>
        <dbReference type="ARBA" id="ARBA00023136"/>
    </source>
</evidence>
<comment type="caution">
    <text evidence="11">The sequence shown here is derived from an EMBL/GenBank/DDBJ whole genome shotgun (WGS) entry which is preliminary data.</text>
</comment>
<dbReference type="InterPro" id="IPR004090">
    <property type="entry name" value="Chemotax_Me-accpt_rcpt"/>
</dbReference>
<feature type="transmembrane region" description="Helical" evidence="8">
    <location>
        <begin position="287"/>
        <end position="308"/>
    </location>
</feature>
<evidence type="ECO:0000256" key="1">
    <source>
        <dbReference type="ARBA" id="ARBA00004141"/>
    </source>
</evidence>
<dbReference type="GO" id="GO:0004888">
    <property type="term" value="F:transmembrane signaling receptor activity"/>
    <property type="evidence" value="ECO:0007669"/>
    <property type="project" value="InterPro"/>
</dbReference>
<keyword evidence="4 8" id="KW-0472">Membrane</keyword>
<protein>
    <submittedName>
        <fullName evidence="11">Methyl-accepting chemotaxis protein</fullName>
    </submittedName>
</protein>
<organism evidence="11 12">
    <name type="scientific">Vibrio nigripulchritudo SOn1</name>
    <dbReference type="NCBI Taxonomy" id="1238450"/>
    <lineage>
        <taxon>Bacteria</taxon>
        <taxon>Pseudomonadati</taxon>
        <taxon>Pseudomonadota</taxon>
        <taxon>Gammaproteobacteria</taxon>
        <taxon>Vibrionales</taxon>
        <taxon>Vibrionaceae</taxon>
        <taxon>Vibrio</taxon>
    </lineage>
</organism>
<dbReference type="Gene3D" id="1.10.287.950">
    <property type="entry name" value="Methyl-accepting chemotaxis protein"/>
    <property type="match status" value="1"/>
</dbReference>
<accession>A0AAV2VNB6</accession>
<keyword evidence="3 8" id="KW-1133">Transmembrane helix</keyword>
<keyword evidence="5 7" id="KW-0807">Transducer</keyword>
<dbReference type="FunFam" id="1.10.287.950:FF:000001">
    <property type="entry name" value="Methyl-accepting chemotaxis sensory transducer"/>
    <property type="match status" value="1"/>
</dbReference>
<dbReference type="GO" id="GO:0016020">
    <property type="term" value="C:membrane"/>
    <property type="evidence" value="ECO:0007669"/>
    <property type="project" value="UniProtKB-SubCell"/>
</dbReference>
<dbReference type="PROSITE" id="PS50885">
    <property type="entry name" value="HAMP"/>
    <property type="match status" value="1"/>
</dbReference>
<gene>
    <name evidence="11" type="ORF">VIBNISOn1_1720015</name>
</gene>
<dbReference type="SMART" id="SM01358">
    <property type="entry name" value="HBM"/>
    <property type="match status" value="1"/>
</dbReference>
<dbReference type="AlphaFoldDB" id="A0AAV2VNB6"/>
<dbReference type="SMART" id="SM00304">
    <property type="entry name" value="HAMP"/>
    <property type="match status" value="1"/>
</dbReference>
<reference evidence="11 12" key="1">
    <citation type="journal article" date="2013" name="ISME J.">
        <title>Comparative genomics of pathogenic lineages of Vibrio nigripulchritudo identifies virulence-associated traits.</title>
        <authorList>
            <person name="Goudenege D."/>
            <person name="Labreuche Y."/>
            <person name="Krin E."/>
            <person name="Ansquer D."/>
            <person name="Mangenot S."/>
            <person name="Calteau A."/>
            <person name="Medigue C."/>
            <person name="Mazel D."/>
            <person name="Polz M.F."/>
            <person name="Le Roux F."/>
        </authorList>
    </citation>
    <scope>NUCLEOTIDE SEQUENCE [LARGE SCALE GENOMIC DNA]</scope>
    <source>
        <strain evidence="11 12">SOn1</strain>
    </source>
</reference>
<evidence type="ECO:0000256" key="8">
    <source>
        <dbReference type="SAM" id="Phobius"/>
    </source>
</evidence>
<dbReference type="EMBL" id="CAOF01000082">
    <property type="protein sequence ID" value="CCO46216.1"/>
    <property type="molecule type" value="Genomic_DNA"/>
</dbReference>
<dbReference type="SUPFAM" id="SSF58104">
    <property type="entry name" value="Methyl-accepting chemotaxis protein (MCP) signaling domain"/>
    <property type="match status" value="1"/>
</dbReference>
<dbReference type="PANTHER" id="PTHR32089:SF119">
    <property type="entry name" value="METHYL-ACCEPTING CHEMOTAXIS PROTEIN CTPL"/>
    <property type="match status" value="1"/>
</dbReference>
<dbReference type="Proteomes" id="UP000018211">
    <property type="component" value="Unassembled WGS sequence"/>
</dbReference>
<evidence type="ECO:0000259" key="9">
    <source>
        <dbReference type="PROSITE" id="PS50111"/>
    </source>
</evidence>